<protein>
    <submittedName>
        <fullName evidence="1">Uncharacterized protein</fullName>
    </submittedName>
</protein>
<proteinExistence type="predicted"/>
<keyword evidence="2" id="KW-1185">Reference proteome</keyword>
<reference evidence="1" key="1">
    <citation type="submission" date="2018-11" db="EMBL/GenBank/DDBJ databases">
        <authorList>
            <consortium name="Pathogen Informatics"/>
        </authorList>
    </citation>
    <scope>NUCLEOTIDE SEQUENCE</scope>
</reference>
<name>A0A3S5BLE4_9PLAT</name>
<comment type="caution">
    <text evidence="1">The sequence shown here is derived from an EMBL/GenBank/DDBJ whole genome shotgun (WGS) entry which is preliminary data.</text>
</comment>
<sequence>MAGRKLSAREALQRGLVSDILFPKSFKQELLLRCHRLASASPMVRSV</sequence>
<dbReference type="OrthoDB" id="409763at2759"/>
<dbReference type="InterPro" id="IPR029045">
    <property type="entry name" value="ClpP/crotonase-like_dom_sf"/>
</dbReference>
<dbReference type="EMBL" id="CAAALY010098564">
    <property type="protein sequence ID" value="VEL28897.1"/>
    <property type="molecule type" value="Genomic_DNA"/>
</dbReference>
<dbReference type="SUPFAM" id="SSF52096">
    <property type="entry name" value="ClpP/crotonase"/>
    <property type="match status" value="1"/>
</dbReference>
<evidence type="ECO:0000313" key="1">
    <source>
        <dbReference type="EMBL" id="VEL28897.1"/>
    </source>
</evidence>
<gene>
    <name evidence="1" type="ORF">PXEA_LOCUS22337</name>
</gene>
<organism evidence="1 2">
    <name type="scientific">Protopolystoma xenopodis</name>
    <dbReference type="NCBI Taxonomy" id="117903"/>
    <lineage>
        <taxon>Eukaryota</taxon>
        <taxon>Metazoa</taxon>
        <taxon>Spiralia</taxon>
        <taxon>Lophotrochozoa</taxon>
        <taxon>Platyhelminthes</taxon>
        <taxon>Monogenea</taxon>
        <taxon>Polyopisthocotylea</taxon>
        <taxon>Polystomatidea</taxon>
        <taxon>Polystomatidae</taxon>
        <taxon>Protopolystoma</taxon>
    </lineage>
</organism>
<dbReference type="Proteomes" id="UP000784294">
    <property type="component" value="Unassembled WGS sequence"/>
</dbReference>
<evidence type="ECO:0000313" key="2">
    <source>
        <dbReference type="Proteomes" id="UP000784294"/>
    </source>
</evidence>
<dbReference type="AlphaFoldDB" id="A0A3S5BLE4"/>
<accession>A0A3S5BLE4</accession>